<accession>A0AAW0DMD3</accession>
<name>A0AAW0DMD3_9AGAR</name>
<proteinExistence type="predicted"/>
<protein>
    <submittedName>
        <fullName evidence="2">Uncharacterized protein</fullName>
    </submittedName>
</protein>
<evidence type="ECO:0000256" key="1">
    <source>
        <dbReference type="SAM" id="MobiDB-lite"/>
    </source>
</evidence>
<reference evidence="2 3" key="1">
    <citation type="submission" date="2024-01" db="EMBL/GenBank/DDBJ databases">
        <title>A draft genome for a cacao thread blight-causing isolate of Paramarasmius palmivorus.</title>
        <authorList>
            <person name="Baruah I.K."/>
            <person name="Bukari Y."/>
            <person name="Amoako-Attah I."/>
            <person name="Meinhardt L.W."/>
            <person name="Bailey B.A."/>
            <person name="Cohen S.P."/>
        </authorList>
    </citation>
    <scope>NUCLEOTIDE SEQUENCE [LARGE SCALE GENOMIC DNA]</scope>
    <source>
        <strain evidence="2 3">GH-12</strain>
    </source>
</reference>
<gene>
    <name evidence="2" type="ORF">VNI00_004120</name>
</gene>
<dbReference type="Proteomes" id="UP001383192">
    <property type="component" value="Unassembled WGS sequence"/>
</dbReference>
<organism evidence="2 3">
    <name type="scientific">Paramarasmius palmivorus</name>
    <dbReference type="NCBI Taxonomy" id="297713"/>
    <lineage>
        <taxon>Eukaryota</taxon>
        <taxon>Fungi</taxon>
        <taxon>Dikarya</taxon>
        <taxon>Basidiomycota</taxon>
        <taxon>Agaricomycotina</taxon>
        <taxon>Agaricomycetes</taxon>
        <taxon>Agaricomycetidae</taxon>
        <taxon>Agaricales</taxon>
        <taxon>Marasmiineae</taxon>
        <taxon>Marasmiaceae</taxon>
        <taxon>Paramarasmius</taxon>
    </lineage>
</organism>
<feature type="compositionally biased region" description="Acidic residues" evidence="1">
    <location>
        <begin position="126"/>
        <end position="135"/>
    </location>
</feature>
<comment type="caution">
    <text evidence="2">The sequence shown here is derived from an EMBL/GenBank/DDBJ whole genome shotgun (WGS) entry which is preliminary data.</text>
</comment>
<evidence type="ECO:0000313" key="2">
    <source>
        <dbReference type="EMBL" id="KAK7052802.1"/>
    </source>
</evidence>
<feature type="region of interest" description="Disordered" evidence="1">
    <location>
        <begin position="124"/>
        <end position="152"/>
    </location>
</feature>
<sequence length="152" mass="16849">MQILLARILQKISCTTLHIFERTSAASLGKDELSVWDQNKGKTTGYTLTEVQEAQWQVDNQGVDFLSTIHKESQTQTRDEDDEELNNVGDWNDSGSSLYKAISLVSNKAGCGHLADLVNDHVLEDNNGDSDDDDSDKQPMIVHDGSDQAVLR</sequence>
<evidence type="ECO:0000313" key="3">
    <source>
        <dbReference type="Proteomes" id="UP001383192"/>
    </source>
</evidence>
<keyword evidence="3" id="KW-1185">Reference proteome</keyword>
<dbReference type="EMBL" id="JAYKXP010000011">
    <property type="protein sequence ID" value="KAK7052802.1"/>
    <property type="molecule type" value="Genomic_DNA"/>
</dbReference>
<dbReference type="AlphaFoldDB" id="A0AAW0DMD3"/>